<dbReference type="SUPFAM" id="SSF53335">
    <property type="entry name" value="S-adenosyl-L-methionine-dependent methyltransferases"/>
    <property type="match status" value="1"/>
</dbReference>
<proteinExistence type="predicted"/>
<sequence>MTPGGWRDRDARLSRQLGLGWPEEPLLNALRLSPTARVLDVGAGEGRLLRALRARGHRGEVVGLDPEPGEGVQRGVAEQLPFPDASFDAVLLVRVLAHLHDPARAVAEARRVLRPGGRLVVAAQGEWHLARLRRLGEALWESPPPPTEADLVFPVVLTPEDVRALAASYGLNLSGRDLPSPLTDTLHLRVEVERR</sequence>
<dbReference type="Gene3D" id="3.40.50.150">
    <property type="entry name" value="Vaccinia Virus protein VP39"/>
    <property type="match status" value="1"/>
</dbReference>
<dbReference type="CDD" id="cd02440">
    <property type="entry name" value="AdoMet_MTases"/>
    <property type="match status" value="1"/>
</dbReference>
<protein>
    <submittedName>
        <fullName evidence="2">Methyltransferase domain-containing protein</fullName>
    </submittedName>
</protein>
<dbReference type="PANTHER" id="PTHR43591:SF24">
    <property type="entry name" value="2-METHOXY-6-POLYPRENYL-1,4-BENZOQUINOL METHYLASE, MITOCHONDRIAL"/>
    <property type="match status" value="1"/>
</dbReference>
<accession>A0A7X1NWR3</accession>
<gene>
    <name evidence="2" type="ORF">F8S09_08955</name>
</gene>
<dbReference type="PANTHER" id="PTHR43591">
    <property type="entry name" value="METHYLTRANSFERASE"/>
    <property type="match status" value="1"/>
</dbReference>
<dbReference type="EMBL" id="WBSL01000003">
    <property type="protein sequence ID" value="MPY66816.1"/>
    <property type="molecule type" value="Genomic_DNA"/>
</dbReference>
<dbReference type="GO" id="GO:0032259">
    <property type="term" value="P:methylation"/>
    <property type="evidence" value="ECO:0007669"/>
    <property type="project" value="UniProtKB-KW"/>
</dbReference>
<dbReference type="AlphaFoldDB" id="A0A7X1NWR3"/>
<keyword evidence="2" id="KW-0489">Methyltransferase</keyword>
<organism evidence="2 3">
    <name type="scientific">Deinococcus terrestris</name>
    <dbReference type="NCBI Taxonomy" id="2651870"/>
    <lineage>
        <taxon>Bacteria</taxon>
        <taxon>Thermotogati</taxon>
        <taxon>Deinococcota</taxon>
        <taxon>Deinococci</taxon>
        <taxon>Deinococcales</taxon>
        <taxon>Deinococcaceae</taxon>
        <taxon>Deinococcus</taxon>
    </lineage>
</organism>
<dbReference type="GO" id="GO:0008757">
    <property type="term" value="F:S-adenosylmethionine-dependent methyltransferase activity"/>
    <property type="evidence" value="ECO:0007669"/>
    <property type="project" value="InterPro"/>
</dbReference>
<keyword evidence="2" id="KW-0808">Transferase</keyword>
<comment type="caution">
    <text evidence="2">The sequence shown here is derived from an EMBL/GenBank/DDBJ whole genome shotgun (WGS) entry which is preliminary data.</text>
</comment>
<evidence type="ECO:0000259" key="1">
    <source>
        <dbReference type="Pfam" id="PF08241"/>
    </source>
</evidence>
<dbReference type="Proteomes" id="UP000484842">
    <property type="component" value="Unassembled WGS sequence"/>
</dbReference>
<keyword evidence="3" id="KW-1185">Reference proteome</keyword>
<evidence type="ECO:0000313" key="3">
    <source>
        <dbReference type="Proteomes" id="UP000484842"/>
    </source>
</evidence>
<dbReference type="InterPro" id="IPR013216">
    <property type="entry name" value="Methyltransf_11"/>
</dbReference>
<name>A0A7X1NWR3_9DEIO</name>
<reference evidence="2 3" key="1">
    <citation type="submission" date="2019-10" db="EMBL/GenBank/DDBJ databases">
        <title>Deinococcus sp. isolated from soil.</title>
        <authorList>
            <person name="Li Y."/>
            <person name="Wang J."/>
        </authorList>
    </citation>
    <scope>NUCLEOTIDE SEQUENCE [LARGE SCALE GENOMIC DNA]</scope>
    <source>
        <strain evidence="2 3">SDU3-2</strain>
    </source>
</reference>
<evidence type="ECO:0000313" key="2">
    <source>
        <dbReference type="EMBL" id="MPY66816.1"/>
    </source>
</evidence>
<feature type="domain" description="Methyltransferase type 11" evidence="1">
    <location>
        <begin position="39"/>
        <end position="121"/>
    </location>
</feature>
<dbReference type="InterPro" id="IPR029063">
    <property type="entry name" value="SAM-dependent_MTases_sf"/>
</dbReference>
<dbReference type="RefSeq" id="WP_152871153.1">
    <property type="nucleotide sequence ID" value="NZ_WBSL01000003.1"/>
</dbReference>
<dbReference type="Pfam" id="PF08241">
    <property type="entry name" value="Methyltransf_11"/>
    <property type="match status" value="1"/>
</dbReference>